<reference evidence="2" key="1">
    <citation type="submission" date="2022-12" db="EMBL/GenBank/DDBJ databases">
        <authorList>
            <person name="Alioto T."/>
            <person name="Alioto T."/>
            <person name="Gomez Garrido J."/>
        </authorList>
    </citation>
    <scope>NUCLEOTIDE SEQUENCE</scope>
</reference>
<dbReference type="EMBL" id="OX395130">
    <property type="protein sequence ID" value="CAI5775361.1"/>
    <property type="molecule type" value="Genomic_DNA"/>
</dbReference>
<protein>
    <submittedName>
        <fullName evidence="2">Uncharacterized protein</fullName>
    </submittedName>
</protein>
<sequence>MSTCQPSHPRSPPMQHQEGGIFRGRHGQADQVLKAPVQALPQGGPPARPRAARGDSCWRMNSSTSWGSSRAARQLSSGGLIPEVLQAGDGPSHSGHLGALGALQGSPPDPGPCLGGPPPAKHHEAQIQLIQPSIQTLFLQELKRHFWLLMGSLLMEAPNPGTLLHLLSDLRGYALGESGEAQELAASSISLLLAVARKYPTLRMTVVRLDLACFRLKPKEDDIIIEDL</sequence>
<evidence type="ECO:0000256" key="1">
    <source>
        <dbReference type="SAM" id="MobiDB-lite"/>
    </source>
</evidence>
<feature type="compositionally biased region" description="Polar residues" evidence="1">
    <location>
        <begin position="59"/>
        <end position="68"/>
    </location>
</feature>
<dbReference type="Proteomes" id="UP001178461">
    <property type="component" value="Chromosome 5"/>
</dbReference>
<dbReference type="AlphaFoldDB" id="A0AA35P4I8"/>
<organism evidence="2 3">
    <name type="scientific">Podarcis lilfordi</name>
    <name type="common">Lilford's wall lizard</name>
    <dbReference type="NCBI Taxonomy" id="74358"/>
    <lineage>
        <taxon>Eukaryota</taxon>
        <taxon>Metazoa</taxon>
        <taxon>Chordata</taxon>
        <taxon>Craniata</taxon>
        <taxon>Vertebrata</taxon>
        <taxon>Euteleostomi</taxon>
        <taxon>Lepidosauria</taxon>
        <taxon>Squamata</taxon>
        <taxon>Bifurcata</taxon>
        <taxon>Unidentata</taxon>
        <taxon>Episquamata</taxon>
        <taxon>Laterata</taxon>
        <taxon>Lacertibaenia</taxon>
        <taxon>Lacertidae</taxon>
        <taxon>Podarcis</taxon>
    </lineage>
</organism>
<feature type="region of interest" description="Disordered" evidence="1">
    <location>
        <begin position="1"/>
        <end position="122"/>
    </location>
</feature>
<accession>A0AA35P4I8</accession>
<evidence type="ECO:0000313" key="2">
    <source>
        <dbReference type="EMBL" id="CAI5775361.1"/>
    </source>
</evidence>
<gene>
    <name evidence="2" type="ORF">PODLI_1B018216</name>
</gene>
<evidence type="ECO:0000313" key="3">
    <source>
        <dbReference type="Proteomes" id="UP001178461"/>
    </source>
</evidence>
<proteinExistence type="predicted"/>
<feature type="compositionally biased region" description="Pro residues" evidence="1">
    <location>
        <begin position="107"/>
        <end position="119"/>
    </location>
</feature>
<keyword evidence="3" id="KW-1185">Reference proteome</keyword>
<name>A0AA35P4I8_9SAUR</name>